<accession>A0A498RBJ0</accession>
<dbReference type="EMBL" id="UPPP01000087">
    <property type="protein sequence ID" value="VBB08310.1"/>
    <property type="molecule type" value="Genomic_DNA"/>
</dbReference>
<protein>
    <submittedName>
        <fullName evidence="3">Acyltransferase 3</fullName>
    </submittedName>
</protein>
<feature type="transmembrane region" description="Helical" evidence="1">
    <location>
        <begin position="225"/>
        <end position="244"/>
    </location>
</feature>
<dbReference type="Proteomes" id="UP000277811">
    <property type="component" value="Unassembled WGS sequence"/>
</dbReference>
<dbReference type="EMBL" id="UPPP01000089">
    <property type="protein sequence ID" value="VBB08382.1"/>
    <property type="molecule type" value="Genomic_DNA"/>
</dbReference>
<name>A0A498RBJ0_9FIRM</name>
<organism evidence="3 5">
    <name type="scientific">Lucifera butyrica</name>
    <dbReference type="NCBI Taxonomy" id="1351585"/>
    <lineage>
        <taxon>Bacteria</taxon>
        <taxon>Bacillati</taxon>
        <taxon>Bacillota</taxon>
        <taxon>Negativicutes</taxon>
        <taxon>Veillonellales</taxon>
        <taxon>Veillonellaceae</taxon>
        <taxon>Lucifera</taxon>
    </lineage>
</organism>
<evidence type="ECO:0000259" key="2">
    <source>
        <dbReference type="Pfam" id="PF01757"/>
    </source>
</evidence>
<reference evidence="3 5" key="1">
    <citation type="submission" date="2018-06" db="EMBL/GenBank/DDBJ databases">
        <authorList>
            <person name="Strepis N."/>
        </authorList>
    </citation>
    <scope>NUCLEOTIDE SEQUENCE [LARGE SCALE GENOMIC DNA]</scope>
    <source>
        <strain evidence="3">LUCI</strain>
    </source>
</reference>
<dbReference type="AlphaFoldDB" id="A0A498RBJ0"/>
<feature type="transmembrane region" description="Helical" evidence="1">
    <location>
        <begin position="186"/>
        <end position="205"/>
    </location>
</feature>
<evidence type="ECO:0000256" key="1">
    <source>
        <dbReference type="SAM" id="Phobius"/>
    </source>
</evidence>
<dbReference type="OrthoDB" id="5446016at2"/>
<dbReference type="Pfam" id="PF01757">
    <property type="entry name" value="Acyl_transf_3"/>
    <property type="match status" value="1"/>
</dbReference>
<proteinExistence type="predicted"/>
<gene>
    <name evidence="3" type="ORF">LUCI_3581</name>
    <name evidence="4" type="ORF">LUCI_3654</name>
</gene>
<evidence type="ECO:0000313" key="3">
    <source>
        <dbReference type="EMBL" id="VBB08310.1"/>
    </source>
</evidence>
<dbReference type="PANTHER" id="PTHR36927:SF1">
    <property type="entry name" value="MDO-LIKE PROTEIN"/>
    <property type="match status" value="1"/>
</dbReference>
<feature type="transmembrane region" description="Helical" evidence="1">
    <location>
        <begin position="287"/>
        <end position="305"/>
    </location>
</feature>
<keyword evidence="1" id="KW-0812">Transmembrane</keyword>
<dbReference type="InterPro" id="IPR002656">
    <property type="entry name" value="Acyl_transf_3_dom"/>
</dbReference>
<keyword evidence="5" id="KW-1185">Reference proteome</keyword>
<feature type="domain" description="Acyltransferase 3" evidence="2">
    <location>
        <begin position="16"/>
        <end position="367"/>
    </location>
</feature>
<feature type="transmembrane region" description="Helical" evidence="1">
    <location>
        <begin position="326"/>
        <end position="346"/>
    </location>
</feature>
<dbReference type="PANTHER" id="PTHR36927">
    <property type="entry name" value="BLR4337 PROTEIN"/>
    <property type="match status" value="1"/>
</dbReference>
<feature type="transmembrane region" description="Helical" evidence="1">
    <location>
        <begin position="61"/>
        <end position="82"/>
    </location>
</feature>
<keyword evidence="1" id="KW-1133">Transmembrane helix</keyword>
<feature type="transmembrane region" description="Helical" evidence="1">
    <location>
        <begin position="352"/>
        <end position="371"/>
    </location>
</feature>
<dbReference type="GO" id="GO:0016747">
    <property type="term" value="F:acyltransferase activity, transferring groups other than amino-acyl groups"/>
    <property type="evidence" value="ECO:0007669"/>
    <property type="project" value="InterPro"/>
</dbReference>
<feature type="transmembrane region" description="Helical" evidence="1">
    <location>
        <begin position="256"/>
        <end position="275"/>
    </location>
</feature>
<evidence type="ECO:0000313" key="5">
    <source>
        <dbReference type="Proteomes" id="UP000277811"/>
    </source>
</evidence>
<keyword evidence="3" id="KW-0012">Acyltransferase</keyword>
<keyword evidence="3" id="KW-0808">Transferase</keyword>
<evidence type="ECO:0000313" key="4">
    <source>
        <dbReference type="EMBL" id="VBB08382.1"/>
    </source>
</evidence>
<dbReference type="InterPro" id="IPR050623">
    <property type="entry name" value="Glucan_succinyl_AcylTrfase"/>
</dbReference>
<feature type="transmembrane region" description="Helical" evidence="1">
    <location>
        <begin position="102"/>
        <end position="121"/>
    </location>
</feature>
<keyword evidence="1" id="KW-0472">Membrane</keyword>
<sequence length="388" mass="44857">MKSSVESASNRTGNRIYFLDNLRAFIVLLVIAFHVSITYMAHAPQWWYVVDTQNSSLFTLFVMATDVYIMPIMFFIAGYFAVPVLQRKGTIVFLKDKFFRIVLPWIGGVLFLAPVITYMIWYSRSSTPPEYFLYVKTMFFTPVIFNHAHYWFLGELSYFFLGVAILYTMNPAIFERKAIAQAPSGYFFPLFGFIMAVSFFIPSLFFLPDTWFNKLYIISLQPSRFGAYIGYFVLGIYAWKNLWFTDGGYMPRLGRWFSAAIILLIVFLVYRVTFADTTPLLLKVGNAALHSYFCLAAVFAFIAFFHRYVDSSAYLWRRLSANSYTMYYIHQLIVISATYMALKIQLPVFFKYLLVAGSCMVLCFLLSEYVIGKLKRLPPASSGNKQTI</sequence>
<feature type="transmembrane region" description="Helical" evidence="1">
    <location>
        <begin position="21"/>
        <end position="41"/>
    </location>
</feature>